<reference evidence="5" key="2">
    <citation type="submission" date="2025-09" db="UniProtKB">
        <authorList>
            <consortium name="Ensembl"/>
        </authorList>
    </citation>
    <scope>IDENTIFICATION</scope>
</reference>
<evidence type="ECO:0000256" key="4">
    <source>
        <dbReference type="ARBA" id="ARBA00023136"/>
    </source>
</evidence>
<evidence type="ECO:0000313" key="5">
    <source>
        <dbReference type="Ensembl" id="ENSLCNP00005032641.1"/>
    </source>
</evidence>
<dbReference type="PANTHER" id="PTHR24064">
    <property type="entry name" value="SOLUTE CARRIER FAMILY 22 MEMBER"/>
    <property type="match status" value="1"/>
</dbReference>
<evidence type="ECO:0000256" key="2">
    <source>
        <dbReference type="ARBA" id="ARBA00022692"/>
    </source>
</evidence>
<dbReference type="Proteomes" id="UP000472241">
    <property type="component" value="Unplaced"/>
</dbReference>
<organism evidence="5 6">
    <name type="scientific">Lynx canadensis</name>
    <name type="common">Canada lynx</name>
    <name type="synonym">Felis canadensis</name>
    <dbReference type="NCBI Taxonomy" id="61383"/>
    <lineage>
        <taxon>Eukaryota</taxon>
        <taxon>Metazoa</taxon>
        <taxon>Chordata</taxon>
        <taxon>Craniata</taxon>
        <taxon>Vertebrata</taxon>
        <taxon>Euteleostomi</taxon>
        <taxon>Mammalia</taxon>
        <taxon>Eutheria</taxon>
        <taxon>Laurasiatheria</taxon>
        <taxon>Carnivora</taxon>
        <taxon>Feliformia</taxon>
        <taxon>Felidae</taxon>
        <taxon>Felinae</taxon>
        <taxon>Lynx</taxon>
    </lineage>
</organism>
<keyword evidence="2" id="KW-0812">Transmembrane</keyword>
<keyword evidence="4" id="KW-0472">Membrane</keyword>
<dbReference type="Ensembl" id="ENSLCNT00005036438.1">
    <property type="protein sequence ID" value="ENSLCNP00005032641.1"/>
    <property type="gene ID" value="ENSLCNG00005021225.1"/>
</dbReference>
<name>A0A667IJU1_LYNCA</name>
<dbReference type="InterPro" id="IPR036259">
    <property type="entry name" value="MFS_trans_sf"/>
</dbReference>
<dbReference type="Gene3D" id="1.20.1250.20">
    <property type="entry name" value="MFS general substrate transporter like domains"/>
    <property type="match status" value="1"/>
</dbReference>
<evidence type="ECO:0000256" key="1">
    <source>
        <dbReference type="ARBA" id="ARBA00004141"/>
    </source>
</evidence>
<dbReference type="GO" id="GO:0016020">
    <property type="term" value="C:membrane"/>
    <property type="evidence" value="ECO:0007669"/>
    <property type="project" value="UniProtKB-SubCell"/>
</dbReference>
<reference evidence="5" key="1">
    <citation type="submission" date="2025-08" db="UniProtKB">
        <authorList>
            <consortium name="Ensembl"/>
        </authorList>
    </citation>
    <scope>IDENTIFICATION</scope>
</reference>
<proteinExistence type="predicted"/>
<gene>
    <name evidence="5" type="primary">LOC115525858</name>
</gene>
<keyword evidence="6" id="KW-1185">Reference proteome</keyword>
<accession>A0A667IJU1</accession>
<protein>
    <submittedName>
        <fullName evidence="5">Solute carrier family 22 member 9-like</fullName>
    </submittedName>
</protein>
<sequence length="248" mass="28476">MAFQDLLDQVGGWGRFHTLQVVFYSILNLIVYPHVLLESFTAIVPGHRCWVHILDNDTVSANSTGILNQDALLRISIPLDSNLRPDKCHRFLHLQWGLLHLNGTFPNTNELDTEPCVDGWVYDQSFFLSTIVTEWDLVCESQSLKSVTKFLFMAGMLVGNIIFGHLSDRWLMESARWLIMTNKPEEALKALRKAALWNGRKNVGDTLTIEVLRSSMQEELEAAQKKISLRDIFRMPTLRRRICLMSFV</sequence>
<evidence type="ECO:0000256" key="3">
    <source>
        <dbReference type="ARBA" id="ARBA00022989"/>
    </source>
</evidence>
<comment type="subcellular location">
    <subcellularLocation>
        <location evidence="1">Membrane</location>
        <topology evidence="1">Multi-pass membrane protein</topology>
    </subcellularLocation>
</comment>
<dbReference type="AlphaFoldDB" id="A0A667IJU1"/>
<evidence type="ECO:0000313" key="6">
    <source>
        <dbReference type="Proteomes" id="UP000472241"/>
    </source>
</evidence>
<keyword evidence="3" id="KW-1133">Transmembrane helix</keyword>